<evidence type="ECO:0000259" key="5">
    <source>
        <dbReference type="Pfam" id="PF00924"/>
    </source>
</evidence>
<dbReference type="InterPro" id="IPR023408">
    <property type="entry name" value="MscS_beta-dom_sf"/>
</dbReference>
<feature type="domain" description="Mechanosensitive ion channel MscS" evidence="5">
    <location>
        <begin position="397"/>
        <end position="468"/>
    </location>
</feature>
<dbReference type="GO" id="GO:0006820">
    <property type="term" value="P:monoatomic anion transport"/>
    <property type="evidence" value="ECO:0007669"/>
    <property type="project" value="TreeGrafter"/>
</dbReference>
<dbReference type="Gene3D" id="2.30.30.60">
    <property type="match status" value="1"/>
</dbReference>
<evidence type="ECO:0000313" key="6">
    <source>
        <dbReference type="EMBL" id="VEU37451.1"/>
    </source>
</evidence>
<keyword evidence="4" id="KW-0812">Transmembrane</keyword>
<keyword evidence="4" id="KW-1133">Transmembrane helix</keyword>
<keyword evidence="4" id="KW-0472">Membrane</keyword>
<protein>
    <recommendedName>
        <fullName evidence="5">Mechanosensitive ion channel MscS domain-containing protein</fullName>
    </recommendedName>
</protein>
<feature type="transmembrane region" description="Helical" evidence="4">
    <location>
        <begin position="351"/>
        <end position="376"/>
    </location>
</feature>
<dbReference type="PANTHER" id="PTHR31618:SF1">
    <property type="entry name" value="EF-HAND DOMAIN-CONTAINING PROTEIN"/>
    <property type="match status" value="1"/>
</dbReference>
<dbReference type="Pfam" id="PF00924">
    <property type="entry name" value="MS_channel_2nd"/>
    <property type="match status" value="1"/>
</dbReference>
<evidence type="ECO:0000256" key="2">
    <source>
        <dbReference type="ARBA" id="ARBA00008017"/>
    </source>
</evidence>
<sequence length="646" mass="72732">MLMLQGKSRFANHWGYWQPYIEVFNECNPSGTIVESSMNLKVQLLALALSIVVAVKRLLIGFQQGRKTFLNYAEELARLMKKILLISEVSNLAIQLELEKEDDDDLSDPDEDKIRDGNANLEGWAGRQARIAGIETAAEIIKQDIDKEEGVDDIDHDDLHVDSSIASRTNVTSNTDTTKHKLFVSNREKEFVKGFLLGQSQKRRIERLLGTWEEPERERILTESVSIGAILQFRQSLSKLDSKYPFSYSFGKANMRDHCVQSSQSLYLRLLRQSPDPVLHFNTLGLVALQRDGILDGEKLKSLIKLFRPDRDGRLSLIDFVKSVDNVYKEMKLLRASVRSSQKIDKSFEQIFNVVFYFVIILLILNALGFNALVVFGSLSSIILSFSFMISQASSKFVEGLLFIICRRPYDIGDYVTIQPVDQESSFNGSTHWIVRDIDLLTTTVMYSFTGEVATLSNGSIANSRVMNGARSLPAYLYVTLRFGVDTSFEKLEIFREAVARFVHKRPREWGKLMDIKNCDVSTDKGYIEYMVVLQHVNNWQQLGSLFTSRSHARTFCHELSKQLGIRYKSPSLPVDLNILGSSGVEAVLGEPRAGGLTAAGGPSLGVGERGQGPPPRPPNEGDRDRVSRLAAESEEIRALISDRRL</sequence>
<feature type="region of interest" description="Disordered" evidence="3">
    <location>
        <begin position="597"/>
        <end position="632"/>
    </location>
</feature>
<dbReference type="OrthoDB" id="46323at2759"/>
<dbReference type="PANTHER" id="PTHR31618">
    <property type="entry name" value="MECHANOSENSITIVE ION CHANNEL PROTEIN 5"/>
    <property type="match status" value="1"/>
</dbReference>
<dbReference type="GO" id="GO:0005886">
    <property type="term" value="C:plasma membrane"/>
    <property type="evidence" value="ECO:0007669"/>
    <property type="project" value="TreeGrafter"/>
</dbReference>
<organism evidence="6 7">
    <name type="scientific">Pseudo-nitzschia multistriata</name>
    <dbReference type="NCBI Taxonomy" id="183589"/>
    <lineage>
        <taxon>Eukaryota</taxon>
        <taxon>Sar</taxon>
        <taxon>Stramenopiles</taxon>
        <taxon>Ochrophyta</taxon>
        <taxon>Bacillariophyta</taxon>
        <taxon>Bacillariophyceae</taxon>
        <taxon>Bacillariophycidae</taxon>
        <taxon>Bacillariales</taxon>
        <taxon>Bacillariaceae</taxon>
        <taxon>Pseudo-nitzschia</taxon>
    </lineage>
</organism>
<comment type="subcellular location">
    <subcellularLocation>
        <location evidence="1">Membrane</location>
        <topology evidence="1">Multi-pass membrane protein</topology>
    </subcellularLocation>
</comment>
<dbReference type="Proteomes" id="UP000291116">
    <property type="component" value="Unassembled WGS sequence"/>
</dbReference>
<evidence type="ECO:0000256" key="4">
    <source>
        <dbReference type="SAM" id="Phobius"/>
    </source>
</evidence>
<gene>
    <name evidence="6" type="ORF">PSNMU_V1.4_AUG-EV-PASAV3_0042700</name>
</gene>
<comment type="similarity">
    <text evidence="2">Belongs to the MscS (TC 1.A.23) family.</text>
</comment>
<dbReference type="AlphaFoldDB" id="A0A448Z5Z2"/>
<evidence type="ECO:0000313" key="7">
    <source>
        <dbReference type="Proteomes" id="UP000291116"/>
    </source>
</evidence>
<accession>A0A448Z5Z2</accession>
<dbReference type="EMBL" id="CAACVS010000126">
    <property type="protein sequence ID" value="VEU37451.1"/>
    <property type="molecule type" value="Genomic_DNA"/>
</dbReference>
<reference evidence="6 7" key="1">
    <citation type="submission" date="2019-01" db="EMBL/GenBank/DDBJ databases">
        <authorList>
            <person name="Ferrante I. M."/>
        </authorList>
    </citation>
    <scope>NUCLEOTIDE SEQUENCE [LARGE SCALE GENOMIC DNA]</scope>
    <source>
        <strain evidence="6 7">B856</strain>
    </source>
</reference>
<dbReference type="InterPro" id="IPR016688">
    <property type="entry name" value="MscS-like_plants/fungi"/>
</dbReference>
<dbReference type="GO" id="GO:0008381">
    <property type="term" value="F:mechanosensitive monoatomic ion channel activity"/>
    <property type="evidence" value="ECO:0007669"/>
    <property type="project" value="TreeGrafter"/>
</dbReference>
<dbReference type="InterPro" id="IPR006685">
    <property type="entry name" value="MscS_channel_2nd"/>
</dbReference>
<proteinExistence type="inferred from homology"/>
<keyword evidence="7" id="KW-1185">Reference proteome</keyword>
<name>A0A448Z5Z2_9STRA</name>
<evidence type="ECO:0000256" key="1">
    <source>
        <dbReference type="ARBA" id="ARBA00004141"/>
    </source>
</evidence>
<evidence type="ECO:0000256" key="3">
    <source>
        <dbReference type="SAM" id="MobiDB-lite"/>
    </source>
</evidence>